<evidence type="ECO:0000313" key="2">
    <source>
        <dbReference type="EMBL" id="CAI0476584.1"/>
    </source>
</evidence>
<sequence>MLFVVNKGRRRRRRKKANRGRQDFPLAAVATRGWSKVRSESGGSSQLDSRARKPEGGGGEDIGWTSREQWRQI</sequence>
<organism evidence="2 3">
    <name type="scientific">Linum tenue</name>
    <dbReference type="NCBI Taxonomy" id="586396"/>
    <lineage>
        <taxon>Eukaryota</taxon>
        <taxon>Viridiplantae</taxon>
        <taxon>Streptophyta</taxon>
        <taxon>Embryophyta</taxon>
        <taxon>Tracheophyta</taxon>
        <taxon>Spermatophyta</taxon>
        <taxon>Magnoliopsida</taxon>
        <taxon>eudicotyledons</taxon>
        <taxon>Gunneridae</taxon>
        <taxon>Pentapetalae</taxon>
        <taxon>rosids</taxon>
        <taxon>fabids</taxon>
        <taxon>Malpighiales</taxon>
        <taxon>Linaceae</taxon>
        <taxon>Linum</taxon>
    </lineage>
</organism>
<feature type="region of interest" description="Disordered" evidence="1">
    <location>
        <begin position="1"/>
        <end position="73"/>
    </location>
</feature>
<name>A0AAV0Q0P8_9ROSI</name>
<feature type="compositionally biased region" description="Basic residues" evidence="1">
    <location>
        <begin position="7"/>
        <end position="19"/>
    </location>
</feature>
<evidence type="ECO:0000256" key="1">
    <source>
        <dbReference type="SAM" id="MobiDB-lite"/>
    </source>
</evidence>
<keyword evidence="3" id="KW-1185">Reference proteome</keyword>
<dbReference type="EMBL" id="CAMGYJ010000009">
    <property type="protein sequence ID" value="CAI0476584.1"/>
    <property type="molecule type" value="Genomic_DNA"/>
</dbReference>
<gene>
    <name evidence="2" type="ORF">LITE_LOCUS40848</name>
</gene>
<reference evidence="2" key="1">
    <citation type="submission" date="2022-08" db="EMBL/GenBank/DDBJ databases">
        <authorList>
            <person name="Gutierrez-Valencia J."/>
        </authorList>
    </citation>
    <scope>NUCLEOTIDE SEQUENCE</scope>
</reference>
<comment type="caution">
    <text evidence="2">The sequence shown here is derived from an EMBL/GenBank/DDBJ whole genome shotgun (WGS) entry which is preliminary data.</text>
</comment>
<proteinExistence type="predicted"/>
<dbReference type="Proteomes" id="UP001154282">
    <property type="component" value="Unassembled WGS sequence"/>
</dbReference>
<evidence type="ECO:0000313" key="3">
    <source>
        <dbReference type="Proteomes" id="UP001154282"/>
    </source>
</evidence>
<dbReference type="AlphaFoldDB" id="A0AAV0Q0P8"/>
<protein>
    <submittedName>
        <fullName evidence="2">Uncharacterized protein</fullName>
    </submittedName>
</protein>
<accession>A0AAV0Q0P8</accession>